<evidence type="ECO:0000256" key="3">
    <source>
        <dbReference type="ARBA" id="ARBA00004667"/>
    </source>
</evidence>
<dbReference type="SUPFAM" id="SSF53850">
    <property type="entry name" value="Periplasmic binding protein-like II"/>
    <property type="match status" value="1"/>
</dbReference>
<dbReference type="EMBL" id="JADGJQ010000052">
    <property type="protein sequence ID" value="KAJ3175386.1"/>
    <property type="molecule type" value="Genomic_DNA"/>
</dbReference>
<evidence type="ECO:0000259" key="14">
    <source>
        <dbReference type="Pfam" id="PF01634"/>
    </source>
</evidence>
<keyword evidence="8" id="KW-0028">Amino-acid biosynthesis</keyword>
<keyword evidence="10" id="KW-0808">Transferase</keyword>
<evidence type="ECO:0000313" key="16">
    <source>
        <dbReference type="EMBL" id="KAJ3175386.1"/>
    </source>
</evidence>
<evidence type="ECO:0000256" key="9">
    <source>
        <dbReference type="ARBA" id="ARBA00022676"/>
    </source>
</evidence>
<dbReference type="GO" id="GO:0000287">
    <property type="term" value="F:magnesium ion binding"/>
    <property type="evidence" value="ECO:0007669"/>
    <property type="project" value="InterPro"/>
</dbReference>
<comment type="subcellular location">
    <subcellularLocation>
        <location evidence="2">Cytoplasm</location>
    </subcellularLocation>
</comment>
<comment type="catalytic activity">
    <reaction evidence="1">
        <text>1-(5-phospho-beta-D-ribosyl)-ATP + diphosphate = 5-phospho-alpha-D-ribose 1-diphosphate + ATP</text>
        <dbReference type="Rhea" id="RHEA:18473"/>
        <dbReference type="ChEBI" id="CHEBI:30616"/>
        <dbReference type="ChEBI" id="CHEBI:33019"/>
        <dbReference type="ChEBI" id="CHEBI:58017"/>
        <dbReference type="ChEBI" id="CHEBI:73183"/>
        <dbReference type="EC" id="2.4.2.17"/>
    </reaction>
</comment>
<feature type="domain" description="ATP phosphoribosyltransferase catalytic" evidence="14">
    <location>
        <begin position="58"/>
        <end position="240"/>
    </location>
</feature>
<keyword evidence="11" id="KW-0547">Nucleotide-binding</keyword>
<dbReference type="Gene3D" id="3.30.70.120">
    <property type="match status" value="1"/>
</dbReference>
<evidence type="ECO:0000256" key="5">
    <source>
        <dbReference type="ARBA" id="ARBA00011946"/>
    </source>
</evidence>
<dbReference type="FunFam" id="3.40.190.10:FF:000082">
    <property type="entry name" value="ATP phosphoribosyltransferase"/>
    <property type="match status" value="1"/>
</dbReference>
<feature type="domain" description="Histidine biosynthesis HisG C-terminal" evidence="15">
    <location>
        <begin position="245"/>
        <end position="317"/>
    </location>
</feature>
<dbReference type="Pfam" id="PF01634">
    <property type="entry name" value="HisG"/>
    <property type="match status" value="1"/>
</dbReference>
<dbReference type="InterPro" id="IPR013115">
    <property type="entry name" value="HisG_C"/>
</dbReference>
<sequence length="323" mass="34768">MDFSDLDDRLLFAIPKKGRLHENCLTLLKGADIQFHRRNRLDIALSTNHPVALVFLPASDIATFVGEGNVDLGITGQDMVAEAGVHVDELTQLGFGKCNLSVQVPISSKYTNAKELVGKRIVTSFSGIVRRYFDSLEAGATEEEAAAGLIKSSATTKKEQLLAALPEPKTTIHLASGSVEAACALGLADGIVDLVESGETMREAKLHQIATLLSSQAVLICNPKRRHTNPLIETFRRRIEGVIAAQKYVLCNYNIARESLAAAVKITPGKKAPTVSPLEDGAWVAVSAMVQKATIADIMDQLEEIGASDILVFQIHNCRVVSA</sequence>
<evidence type="ECO:0000256" key="8">
    <source>
        <dbReference type="ARBA" id="ARBA00022605"/>
    </source>
</evidence>
<accession>A0AAD5XL73</accession>
<keyword evidence="7" id="KW-0963">Cytoplasm</keyword>
<evidence type="ECO:0000256" key="13">
    <source>
        <dbReference type="ARBA" id="ARBA00023102"/>
    </source>
</evidence>
<dbReference type="GO" id="GO:0005737">
    <property type="term" value="C:cytoplasm"/>
    <property type="evidence" value="ECO:0007669"/>
    <property type="project" value="UniProtKB-SubCell"/>
</dbReference>
<gene>
    <name evidence="16" type="primary">HIS1</name>
    <name evidence="16" type="ORF">HDU87_006206</name>
</gene>
<keyword evidence="9 16" id="KW-0328">Glycosyltransferase</keyword>
<dbReference type="InterPro" id="IPR020621">
    <property type="entry name" value="ATP-PRT_HisG_long"/>
</dbReference>
<dbReference type="Pfam" id="PF08029">
    <property type="entry name" value="HisG_C"/>
    <property type="match status" value="1"/>
</dbReference>
<dbReference type="InterPro" id="IPR001348">
    <property type="entry name" value="ATP_PRibTrfase_HisG"/>
</dbReference>
<dbReference type="AlphaFoldDB" id="A0AAD5XL73"/>
<evidence type="ECO:0000256" key="6">
    <source>
        <dbReference type="ARBA" id="ARBA00020998"/>
    </source>
</evidence>
<proteinExistence type="inferred from homology"/>
<dbReference type="GO" id="GO:0005524">
    <property type="term" value="F:ATP binding"/>
    <property type="evidence" value="ECO:0007669"/>
    <property type="project" value="UniProtKB-KW"/>
</dbReference>
<dbReference type="SUPFAM" id="SSF54913">
    <property type="entry name" value="GlnB-like"/>
    <property type="match status" value="1"/>
</dbReference>
<evidence type="ECO:0000256" key="12">
    <source>
        <dbReference type="ARBA" id="ARBA00022840"/>
    </source>
</evidence>
<dbReference type="GO" id="GO:0000105">
    <property type="term" value="P:L-histidine biosynthetic process"/>
    <property type="evidence" value="ECO:0007669"/>
    <property type="project" value="UniProtKB-KW"/>
</dbReference>
<evidence type="ECO:0000256" key="4">
    <source>
        <dbReference type="ARBA" id="ARBA00009372"/>
    </source>
</evidence>
<evidence type="ECO:0000259" key="15">
    <source>
        <dbReference type="Pfam" id="PF08029"/>
    </source>
</evidence>
<dbReference type="Gene3D" id="3.40.190.10">
    <property type="entry name" value="Periplasmic binding protein-like II"/>
    <property type="match status" value="2"/>
</dbReference>
<dbReference type="NCBIfam" id="TIGR03455">
    <property type="entry name" value="HisG_C-term"/>
    <property type="match status" value="1"/>
</dbReference>
<evidence type="ECO:0000256" key="10">
    <source>
        <dbReference type="ARBA" id="ARBA00022679"/>
    </source>
</evidence>
<dbReference type="InterPro" id="IPR013820">
    <property type="entry name" value="ATP_PRibTrfase_cat"/>
</dbReference>
<keyword evidence="12" id="KW-0067">ATP-binding</keyword>
<comment type="similarity">
    <text evidence="4">Belongs to the ATP phosphoribosyltransferase family.</text>
</comment>
<organism evidence="16 17">
    <name type="scientific">Geranomyces variabilis</name>
    <dbReference type="NCBI Taxonomy" id="109894"/>
    <lineage>
        <taxon>Eukaryota</taxon>
        <taxon>Fungi</taxon>
        <taxon>Fungi incertae sedis</taxon>
        <taxon>Chytridiomycota</taxon>
        <taxon>Chytridiomycota incertae sedis</taxon>
        <taxon>Chytridiomycetes</taxon>
        <taxon>Spizellomycetales</taxon>
        <taxon>Powellomycetaceae</taxon>
        <taxon>Geranomyces</taxon>
    </lineage>
</organism>
<evidence type="ECO:0000256" key="1">
    <source>
        <dbReference type="ARBA" id="ARBA00000915"/>
    </source>
</evidence>
<evidence type="ECO:0000313" key="17">
    <source>
        <dbReference type="Proteomes" id="UP001212152"/>
    </source>
</evidence>
<comment type="pathway">
    <text evidence="3">Amino-acid biosynthesis; L-histidine biosynthesis; L-histidine from 5-phospho-alpha-D-ribose 1-diphosphate: step 1/9.</text>
</comment>
<dbReference type="GO" id="GO:0003879">
    <property type="term" value="F:ATP phosphoribosyltransferase activity"/>
    <property type="evidence" value="ECO:0007669"/>
    <property type="project" value="UniProtKB-EC"/>
</dbReference>
<dbReference type="PANTHER" id="PTHR21403:SF8">
    <property type="entry name" value="ATP PHOSPHORIBOSYLTRANSFERASE"/>
    <property type="match status" value="1"/>
</dbReference>
<comment type="caution">
    <text evidence="16">The sequence shown here is derived from an EMBL/GenBank/DDBJ whole genome shotgun (WGS) entry which is preliminary data.</text>
</comment>
<protein>
    <recommendedName>
        <fullName evidence="6">ATP phosphoribosyltransferase</fullName>
        <ecNumber evidence="5">2.4.2.17</ecNumber>
    </recommendedName>
</protein>
<dbReference type="InterPro" id="IPR011322">
    <property type="entry name" value="N-reg_PII-like_a/b"/>
</dbReference>
<dbReference type="EC" id="2.4.2.17" evidence="5"/>
<name>A0AAD5XL73_9FUNG</name>
<dbReference type="HAMAP" id="MF_00079">
    <property type="entry name" value="HisG_Long"/>
    <property type="match status" value="1"/>
</dbReference>
<dbReference type="InterPro" id="IPR015867">
    <property type="entry name" value="N-reg_PII/ATP_PRibTrfase_C"/>
</dbReference>
<dbReference type="PANTHER" id="PTHR21403">
    <property type="entry name" value="ATP PHOSPHORIBOSYLTRANSFERASE ATP-PRTASE"/>
    <property type="match status" value="1"/>
</dbReference>
<dbReference type="NCBIfam" id="TIGR00070">
    <property type="entry name" value="hisG"/>
    <property type="match status" value="1"/>
</dbReference>
<reference evidence="16" key="1">
    <citation type="submission" date="2020-05" db="EMBL/GenBank/DDBJ databases">
        <title>Phylogenomic resolution of chytrid fungi.</title>
        <authorList>
            <person name="Stajich J.E."/>
            <person name="Amses K."/>
            <person name="Simmons R."/>
            <person name="Seto K."/>
            <person name="Myers J."/>
            <person name="Bonds A."/>
            <person name="Quandt C.A."/>
            <person name="Barry K."/>
            <person name="Liu P."/>
            <person name="Grigoriev I."/>
            <person name="Longcore J.E."/>
            <person name="James T.Y."/>
        </authorList>
    </citation>
    <scope>NUCLEOTIDE SEQUENCE</scope>
    <source>
        <strain evidence="16">JEL0379</strain>
    </source>
</reference>
<evidence type="ECO:0000256" key="2">
    <source>
        <dbReference type="ARBA" id="ARBA00004496"/>
    </source>
</evidence>
<keyword evidence="17" id="KW-1185">Reference proteome</keyword>
<evidence type="ECO:0000256" key="7">
    <source>
        <dbReference type="ARBA" id="ARBA00022490"/>
    </source>
</evidence>
<dbReference type="InterPro" id="IPR018198">
    <property type="entry name" value="ATP_PRibTrfase_CS"/>
</dbReference>
<keyword evidence="13" id="KW-0368">Histidine biosynthesis</keyword>
<dbReference type="PROSITE" id="PS01316">
    <property type="entry name" value="ATP_P_PHORIBOSYLTR"/>
    <property type="match status" value="1"/>
</dbReference>
<dbReference type="Proteomes" id="UP001212152">
    <property type="component" value="Unassembled WGS sequence"/>
</dbReference>
<dbReference type="FunFam" id="3.30.70.120:FF:000003">
    <property type="entry name" value="ATP phosphoribosyltransferase"/>
    <property type="match status" value="1"/>
</dbReference>
<evidence type="ECO:0000256" key="11">
    <source>
        <dbReference type="ARBA" id="ARBA00022741"/>
    </source>
</evidence>